<evidence type="ECO:0000259" key="6">
    <source>
        <dbReference type="PROSITE" id="PS51898"/>
    </source>
</evidence>
<dbReference type="InterPro" id="IPR011010">
    <property type="entry name" value="DNA_brk_join_enz"/>
</dbReference>
<proteinExistence type="inferred from homology"/>
<dbReference type="PANTHER" id="PTHR30629:SF2">
    <property type="entry name" value="PROPHAGE INTEGRASE INTS-RELATED"/>
    <property type="match status" value="1"/>
</dbReference>
<evidence type="ECO:0000259" key="7">
    <source>
        <dbReference type="PROSITE" id="PS51900"/>
    </source>
</evidence>
<dbReference type="Gene3D" id="3.30.160.390">
    <property type="entry name" value="Integrase, DNA-binding domain"/>
    <property type="match status" value="1"/>
</dbReference>
<dbReference type="InterPro" id="IPR050808">
    <property type="entry name" value="Phage_Integrase"/>
</dbReference>
<feature type="domain" description="Core-binding (CB)" evidence="7">
    <location>
        <begin position="99"/>
        <end position="180"/>
    </location>
</feature>
<evidence type="ECO:0000256" key="4">
    <source>
        <dbReference type="ARBA" id="ARBA00023172"/>
    </source>
</evidence>
<dbReference type="PROSITE" id="PS51898">
    <property type="entry name" value="TYR_RECOMBINASE"/>
    <property type="match status" value="1"/>
</dbReference>
<dbReference type="InterPro" id="IPR013762">
    <property type="entry name" value="Integrase-like_cat_sf"/>
</dbReference>
<dbReference type="InterPro" id="IPR002104">
    <property type="entry name" value="Integrase_catalytic"/>
</dbReference>
<dbReference type="GO" id="GO:0015074">
    <property type="term" value="P:DNA integration"/>
    <property type="evidence" value="ECO:0007669"/>
    <property type="project" value="UniProtKB-KW"/>
</dbReference>
<evidence type="ECO:0000313" key="8">
    <source>
        <dbReference type="EMBL" id="EBR0843129.1"/>
    </source>
</evidence>
<evidence type="ECO:0000256" key="5">
    <source>
        <dbReference type="PROSITE-ProRule" id="PRU01248"/>
    </source>
</evidence>
<reference evidence="8" key="1">
    <citation type="submission" date="2018-07" db="EMBL/GenBank/DDBJ databases">
        <authorList>
            <consortium name="GenomeTrakr network: Whole genome sequencing for foodborne pathogen traceback"/>
        </authorList>
    </citation>
    <scope>NUCLEOTIDE SEQUENCE</scope>
    <source>
        <strain evidence="8">CFSAN056582</strain>
    </source>
</reference>
<dbReference type="InterPro" id="IPR010998">
    <property type="entry name" value="Integrase_recombinase_N"/>
</dbReference>
<gene>
    <name evidence="8" type="ORF">BRO79_06525</name>
</gene>
<dbReference type="Gene3D" id="1.10.150.130">
    <property type="match status" value="1"/>
</dbReference>
<sequence>MPLTDTKVKNAKPQDKPYSLQDGQGLYLEVRPTGAKFWRYRYWLTPTKDGRYTIGQYPTISLAEARKEREWAREQVKKGLSPTDVRRYEKQQNIAEAANTFRLVAKEWIEKKRPTWTKGTCAQVESFLAINCYEAFGDKPIRDVTAHEILSVLKAMEKRGSVSSALKVRQWCSAIFCYAVATLRADSDPAAALKGALIPPKTQNSRCLTHDELRQYFSALSVYRGHPQTRLVLTLLPFTFVRQGELRNGVWSEVDFDERLWIIPDHRMKMKRSHSVPLTSTTIKLMKQLKAVCGDNPLMAPGISNPRIPLGNTTINRAIEYLGFPSRFITSHDFRATASTTLYEMGYRREIIEKQLAHAESNRVVAAYNHAEYLQERREMMQVYDDWLCGFIPANAI</sequence>
<dbReference type="CDD" id="cd00801">
    <property type="entry name" value="INT_P4_C"/>
    <property type="match status" value="1"/>
</dbReference>
<dbReference type="GO" id="GO:0003677">
    <property type="term" value="F:DNA binding"/>
    <property type="evidence" value="ECO:0007669"/>
    <property type="project" value="UniProtKB-UniRule"/>
</dbReference>
<evidence type="ECO:0000256" key="2">
    <source>
        <dbReference type="ARBA" id="ARBA00022908"/>
    </source>
</evidence>
<dbReference type="InterPro" id="IPR053876">
    <property type="entry name" value="Phage_int_M"/>
</dbReference>
<dbReference type="Pfam" id="PF00589">
    <property type="entry name" value="Phage_integrase"/>
    <property type="match status" value="1"/>
</dbReference>
<name>A0A5U6SL20_SALER</name>
<dbReference type="InterPro" id="IPR044068">
    <property type="entry name" value="CB"/>
</dbReference>
<keyword evidence="2" id="KW-0229">DNA integration</keyword>
<dbReference type="Pfam" id="PF13356">
    <property type="entry name" value="Arm-DNA-bind_3"/>
    <property type="match status" value="1"/>
</dbReference>
<dbReference type="EMBL" id="AAGRCI010000004">
    <property type="protein sequence ID" value="EBR0843129.1"/>
    <property type="molecule type" value="Genomic_DNA"/>
</dbReference>
<dbReference type="SUPFAM" id="SSF56349">
    <property type="entry name" value="DNA breaking-rejoining enzymes"/>
    <property type="match status" value="1"/>
</dbReference>
<dbReference type="PROSITE" id="PS51900">
    <property type="entry name" value="CB"/>
    <property type="match status" value="1"/>
</dbReference>
<keyword evidence="3 5" id="KW-0238">DNA-binding</keyword>
<accession>A0A5U6SL20</accession>
<comment type="similarity">
    <text evidence="1">Belongs to the 'phage' integrase family.</text>
</comment>
<keyword evidence="4" id="KW-0233">DNA recombination</keyword>
<protein>
    <submittedName>
        <fullName evidence="8">DUF4102 domain-containing protein</fullName>
    </submittedName>
</protein>
<evidence type="ECO:0000256" key="1">
    <source>
        <dbReference type="ARBA" id="ARBA00008857"/>
    </source>
</evidence>
<evidence type="ECO:0000256" key="3">
    <source>
        <dbReference type="ARBA" id="ARBA00023125"/>
    </source>
</evidence>
<dbReference type="InterPro" id="IPR025166">
    <property type="entry name" value="Integrase_DNA_bind_dom"/>
</dbReference>
<dbReference type="InterPro" id="IPR038488">
    <property type="entry name" value="Integrase_DNA-bd_sf"/>
</dbReference>
<feature type="domain" description="Tyr recombinase" evidence="6">
    <location>
        <begin position="203"/>
        <end position="382"/>
    </location>
</feature>
<dbReference type="PANTHER" id="PTHR30629">
    <property type="entry name" value="PROPHAGE INTEGRASE"/>
    <property type="match status" value="1"/>
</dbReference>
<dbReference type="Gene3D" id="1.10.443.10">
    <property type="entry name" value="Intergrase catalytic core"/>
    <property type="match status" value="1"/>
</dbReference>
<dbReference type="Pfam" id="PF22022">
    <property type="entry name" value="Phage_int_M"/>
    <property type="match status" value="1"/>
</dbReference>
<comment type="caution">
    <text evidence="8">The sequence shown here is derived from an EMBL/GenBank/DDBJ whole genome shotgun (WGS) entry which is preliminary data.</text>
</comment>
<dbReference type="AlphaFoldDB" id="A0A5U6SL20"/>
<dbReference type="GO" id="GO:0006310">
    <property type="term" value="P:DNA recombination"/>
    <property type="evidence" value="ECO:0007669"/>
    <property type="project" value="UniProtKB-KW"/>
</dbReference>
<organism evidence="8">
    <name type="scientific">Salmonella enterica</name>
    <name type="common">Salmonella choleraesuis</name>
    <dbReference type="NCBI Taxonomy" id="28901"/>
    <lineage>
        <taxon>Bacteria</taxon>
        <taxon>Pseudomonadati</taxon>
        <taxon>Pseudomonadota</taxon>
        <taxon>Gammaproteobacteria</taxon>
        <taxon>Enterobacterales</taxon>
        <taxon>Enterobacteriaceae</taxon>
        <taxon>Salmonella</taxon>
    </lineage>
</organism>